<evidence type="ECO:0000313" key="3">
    <source>
        <dbReference type="Proteomes" id="UP000642070"/>
    </source>
</evidence>
<dbReference type="InterPro" id="IPR024983">
    <property type="entry name" value="CHAT_dom"/>
</dbReference>
<protein>
    <submittedName>
        <fullName evidence="2">CHAT domain-containing protein</fullName>
    </submittedName>
</protein>
<accession>A0A917TVU4</accession>
<sequence>MSETVREAAELLVRARSEPGADDALLRRSIALFRAAKAAADTEPGALAANLGVALRMLAERTGEPDVAAEAVAELRCALDVRATSGRYLNLASALHVRFLVTGDDAHLGAAVDAARAAVDTCDDDLLRPARLASLAGLLLDRAGRSGDRGDVDEALALTGRAFELPTPEDDFWSVVAGNRVLALRMAYERAGDPEVAEEAIDIGRETLRHLPAGSAGRASTAGNLGLTLLSRYRAGRDARDLRAAVEALTVAADHPGPLRHLWLSNLVTALTDGYRDAPDEATFALITAAGRAALDALGEDDPRRGPLLVNLGGAHLERYERTGDPGALDEAERLHRAGVEATADAPVHRTLAYGGLAVVWQRRAAATGDTGLLDRAVELGRELVDAPYADPADRANALSTLGLALADRFVATGSVEAVAEAAARLRDAVEALPPGHADRLQHLSNLTVLLQSWAEATGEQRVTDEAIAAAREAVTASGDLPVRVGYLANLGGALWRRYVRTGDPAALGEAVEAARAAVTATPPDHPDRPMYLSNLSGMLARQDDSARDPAAMREAVACAREAVERTAAGHPDRPMRLSNLGLVLRYHWEHHGEPGALDAAVEAAREAVATTPAGHHALPGRMSNLAATLLVRHGAADRAEAARLFHDVARSEVAPVPLRVQTAARAGELAAGAGEWTLAAEEFGLAVRLMPRLATHYTDRADEEHELARFAQVPGDAAACALHAGNARLALDLLEVGTGVMLARTLELRTDLTELRERFPDLAVRLQQVAGAIGADGPVASGVAAATLEGIRRRGIDRAWRDLVAEIRRLPGLDRFQLPPSEADLRALAAPGPIAVVSTSRYRCDALLVTADGQVRPVPLPGLAHDDVVAAAGTVLAAGPDDDPAPLRDLLAWLWDTTAEPVLAALPAGGPAQRLWWMPVGVLSLLPLHAAGHPGGPYVDDRVVAGYTPTLGALRHHRARPVPADLTAVVVGAPDTAVPLPGAAAEAARVAALLGARGTALPGDAADTARVLPALHAHGWVHFSGHATADLDQPSRSHLLLADGPLSVADLAARRLDGQVAVLSACSSNRTRADLAAEAVHIAAAFHLAGFGQVVGTLWPVADRVSLRFADRLYRGVVDGDRLRPERLAGAVRDAVRHLRARWPDRPGVWAPYVHLGR</sequence>
<reference evidence="2" key="2">
    <citation type="submission" date="2020-09" db="EMBL/GenBank/DDBJ databases">
        <authorList>
            <person name="Sun Q."/>
            <person name="Ohkuma M."/>
        </authorList>
    </citation>
    <scope>NUCLEOTIDE SEQUENCE</scope>
    <source>
        <strain evidence="2">JCM 19831</strain>
    </source>
</reference>
<dbReference type="InterPro" id="IPR011990">
    <property type="entry name" value="TPR-like_helical_dom_sf"/>
</dbReference>
<dbReference type="AlphaFoldDB" id="A0A917TVU4"/>
<dbReference type="RefSeq" id="WP_190252104.1">
    <property type="nucleotide sequence ID" value="NZ_BMPI01000023.1"/>
</dbReference>
<organism evidence="2 3">
    <name type="scientific">Dactylosporangium sucinum</name>
    <dbReference type="NCBI Taxonomy" id="1424081"/>
    <lineage>
        <taxon>Bacteria</taxon>
        <taxon>Bacillati</taxon>
        <taxon>Actinomycetota</taxon>
        <taxon>Actinomycetes</taxon>
        <taxon>Micromonosporales</taxon>
        <taxon>Micromonosporaceae</taxon>
        <taxon>Dactylosporangium</taxon>
    </lineage>
</organism>
<name>A0A917TVU4_9ACTN</name>
<evidence type="ECO:0000313" key="2">
    <source>
        <dbReference type="EMBL" id="GGM40516.1"/>
    </source>
</evidence>
<dbReference type="Proteomes" id="UP000642070">
    <property type="component" value="Unassembled WGS sequence"/>
</dbReference>
<proteinExistence type="predicted"/>
<keyword evidence="3" id="KW-1185">Reference proteome</keyword>
<gene>
    <name evidence="2" type="ORF">GCM10007977_047420</name>
</gene>
<comment type="caution">
    <text evidence="2">The sequence shown here is derived from an EMBL/GenBank/DDBJ whole genome shotgun (WGS) entry which is preliminary data.</text>
</comment>
<dbReference type="EMBL" id="BMPI01000023">
    <property type="protein sequence ID" value="GGM40516.1"/>
    <property type="molecule type" value="Genomic_DNA"/>
</dbReference>
<reference evidence="2" key="1">
    <citation type="journal article" date="2014" name="Int. J. Syst. Evol. Microbiol.">
        <title>Complete genome sequence of Corynebacterium casei LMG S-19264T (=DSM 44701T), isolated from a smear-ripened cheese.</title>
        <authorList>
            <consortium name="US DOE Joint Genome Institute (JGI-PGF)"/>
            <person name="Walter F."/>
            <person name="Albersmeier A."/>
            <person name="Kalinowski J."/>
            <person name="Ruckert C."/>
        </authorList>
    </citation>
    <scope>NUCLEOTIDE SEQUENCE</scope>
    <source>
        <strain evidence="2">JCM 19831</strain>
    </source>
</reference>
<evidence type="ECO:0000259" key="1">
    <source>
        <dbReference type="Pfam" id="PF12770"/>
    </source>
</evidence>
<dbReference type="Pfam" id="PF12770">
    <property type="entry name" value="CHAT"/>
    <property type="match status" value="1"/>
</dbReference>
<dbReference type="Gene3D" id="1.25.40.10">
    <property type="entry name" value="Tetratricopeptide repeat domain"/>
    <property type="match status" value="2"/>
</dbReference>
<feature type="domain" description="CHAT" evidence="1">
    <location>
        <begin position="890"/>
        <end position="1158"/>
    </location>
</feature>